<organism evidence="1 2">
    <name type="scientific">Araneus ventricosus</name>
    <name type="common">Orbweaver spider</name>
    <name type="synonym">Epeira ventricosa</name>
    <dbReference type="NCBI Taxonomy" id="182803"/>
    <lineage>
        <taxon>Eukaryota</taxon>
        <taxon>Metazoa</taxon>
        <taxon>Ecdysozoa</taxon>
        <taxon>Arthropoda</taxon>
        <taxon>Chelicerata</taxon>
        <taxon>Arachnida</taxon>
        <taxon>Araneae</taxon>
        <taxon>Araneomorphae</taxon>
        <taxon>Entelegynae</taxon>
        <taxon>Araneoidea</taxon>
        <taxon>Araneidae</taxon>
        <taxon>Araneus</taxon>
    </lineage>
</organism>
<evidence type="ECO:0000313" key="2">
    <source>
        <dbReference type="Proteomes" id="UP000499080"/>
    </source>
</evidence>
<dbReference type="EMBL" id="BGPR01004839">
    <property type="protein sequence ID" value="GBN03903.1"/>
    <property type="molecule type" value="Genomic_DNA"/>
</dbReference>
<accession>A0A4Y2KQY6</accession>
<gene>
    <name evidence="1" type="ORF">AVEN_221700_1</name>
</gene>
<name>A0A4Y2KQY6_ARAVE</name>
<protein>
    <submittedName>
        <fullName evidence="1">Uncharacterized protein</fullName>
    </submittedName>
</protein>
<proteinExistence type="predicted"/>
<sequence>MRAMASSWQDLGFITEGSDVRDPIPQKISIFPQVSRGSLERGNASSGIPCPRHLIAVQNYKVQNVTRLASKRDFKITKLK</sequence>
<evidence type="ECO:0000313" key="1">
    <source>
        <dbReference type="EMBL" id="GBN03903.1"/>
    </source>
</evidence>
<keyword evidence="2" id="KW-1185">Reference proteome</keyword>
<dbReference type="AlphaFoldDB" id="A0A4Y2KQY6"/>
<comment type="caution">
    <text evidence="1">The sequence shown here is derived from an EMBL/GenBank/DDBJ whole genome shotgun (WGS) entry which is preliminary data.</text>
</comment>
<reference evidence="1 2" key="1">
    <citation type="journal article" date="2019" name="Sci. Rep.">
        <title>Orb-weaving spider Araneus ventricosus genome elucidates the spidroin gene catalogue.</title>
        <authorList>
            <person name="Kono N."/>
            <person name="Nakamura H."/>
            <person name="Ohtoshi R."/>
            <person name="Moran D.A.P."/>
            <person name="Shinohara A."/>
            <person name="Yoshida Y."/>
            <person name="Fujiwara M."/>
            <person name="Mori M."/>
            <person name="Tomita M."/>
            <person name="Arakawa K."/>
        </authorList>
    </citation>
    <scope>NUCLEOTIDE SEQUENCE [LARGE SCALE GENOMIC DNA]</scope>
</reference>
<dbReference type="Proteomes" id="UP000499080">
    <property type="component" value="Unassembled WGS sequence"/>
</dbReference>